<keyword evidence="2 4" id="KW-0808">Transferase</keyword>
<keyword evidence="4" id="KW-0460">Magnesium</keyword>
<comment type="function">
    <text evidence="4">Catalyzes the methylation of 5-hydroxyuridine (ho5U) to form 5-methoxyuridine (mo5U) at position 34 in tRNAs.</text>
</comment>
<evidence type="ECO:0000313" key="6">
    <source>
        <dbReference type="Proteomes" id="UP000242850"/>
    </source>
</evidence>
<reference evidence="6" key="1">
    <citation type="submission" date="2016-10" db="EMBL/GenBank/DDBJ databases">
        <authorList>
            <person name="Varghese N."/>
            <person name="Submissions S."/>
        </authorList>
    </citation>
    <scope>NUCLEOTIDE SEQUENCE [LARGE SCALE GENOMIC DNA]</scope>
    <source>
        <strain evidence="6">DSM 5463</strain>
    </source>
</reference>
<gene>
    <name evidence="4" type="primary">trmR</name>
    <name evidence="5" type="ORF">SAMN05660865_01077</name>
</gene>
<evidence type="ECO:0000256" key="1">
    <source>
        <dbReference type="ARBA" id="ARBA00022603"/>
    </source>
</evidence>
<keyword evidence="1 4" id="KW-0489">Methyltransferase</keyword>
<evidence type="ECO:0000256" key="2">
    <source>
        <dbReference type="ARBA" id="ARBA00022679"/>
    </source>
</evidence>
<dbReference type="GO" id="GO:0016300">
    <property type="term" value="F:tRNA (uridine) methyltransferase activity"/>
    <property type="evidence" value="ECO:0007669"/>
    <property type="project" value="UniProtKB-UniRule"/>
</dbReference>
<feature type="binding site" evidence="4">
    <location>
        <position position="132"/>
    </location>
    <ligand>
        <name>Mg(2+)</name>
        <dbReference type="ChEBI" id="CHEBI:18420"/>
    </ligand>
</feature>
<dbReference type="OrthoDB" id="9799672at2"/>
<feature type="binding site" evidence="4">
    <location>
        <position position="86"/>
    </location>
    <ligand>
        <name>S-adenosyl-L-methionine</name>
        <dbReference type="ChEBI" id="CHEBI:59789"/>
    </ligand>
</feature>
<organism evidence="5 6">
    <name type="scientific">Caloramator fervidus</name>
    <dbReference type="NCBI Taxonomy" id="29344"/>
    <lineage>
        <taxon>Bacteria</taxon>
        <taxon>Bacillati</taxon>
        <taxon>Bacillota</taxon>
        <taxon>Clostridia</taxon>
        <taxon>Eubacteriales</taxon>
        <taxon>Clostridiaceae</taxon>
        <taxon>Caloramator</taxon>
    </lineage>
</organism>
<comment type="catalytic activity">
    <reaction evidence="4">
        <text>5-hydroxyuridine(34) in tRNA + S-adenosyl-L-methionine = 5-methoxyuridine(34) in tRNA + S-adenosyl-L-homocysteine + H(+)</text>
        <dbReference type="Rhea" id="RHEA:60524"/>
        <dbReference type="Rhea" id="RHEA-COMP:13381"/>
        <dbReference type="Rhea" id="RHEA-COMP:15591"/>
        <dbReference type="ChEBI" id="CHEBI:15378"/>
        <dbReference type="ChEBI" id="CHEBI:57856"/>
        <dbReference type="ChEBI" id="CHEBI:59789"/>
        <dbReference type="ChEBI" id="CHEBI:136877"/>
        <dbReference type="ChEBI" id="CHEBI:143860"/>
    </reaction>
</comment>
<proteinExistence type="inferred from homology"/>
<feature type="binding site" evidence="4">
    <location>
        <position position="158"/>
    </location>
    <ligand>
        <name>Mg(2+)</name>
        <dbReference type="ChEBI" id="CHEBI:18420"/>
    </ligand>
</feature>
<dbReference type="GO" id="GO:0008171">
    <property type="term" value="F:O-methyltransferase activity"/>
    <property type="evidence" value="ECO:0007669"/>
    <property type="project" value="InterPro"/>
</dbReference>
<dbReference type="Proteomes" id="UP000242850">
    <property type="component" value="Unassembled WGS sequence"/>
</dbReference>
<dbReference type="InterPro" id="IPR029063">
    <property type="entry name" value="SAM-dependent_MTases_sf"/>
</dbReference>
<dbReference type="PANTHER" id="PTHR10509:SF14">
    <property type="entry name" value="CAFFEOYL-COA O-METHYLTRANSFERASE 3-RELATED"/>
    <property type="match status" value="1"/>
</dbReference>
<dbReference type="Gene3D" id="3.40.50.150">
    <property type="entry name" value="Vaccinia Virus protein VP39"/>
    <property type="match status" value="1"/>
</dbReference>
<feature type="binding site" evidence="4">
    <location>
        <position position="69"/>
    </location>
    <ligand>
        <name>S-adenosyl-L-methionine</name>
        <dbReference type="ChEBI" id="CHEBI:59789"/>
    </ligand>
</feature>
<dbReference type="HAMAP" id="MF_02217">
    <property type="entry name" value="TrmR_methyltr"/>
    <property type="match status" value="1"/>
</dbReference>
<evidence type="ECO:0000256" key="4">
    <source>
        <dbReference type="HAMAP-Rule" id="MF_02217"/>
    </source>
</evidence>
<keyword evidence="6" id="KW-1185">Reference proteome</keyword>
<keyword evidence="3 4" id="KW-0949">S-adenosyl-L-methionine</keyword>
<accession>A0A1H5V1W2</accession>
<dbReference type="SUPFAM" id="SSF53335">
    <property type="entry name" value="S-adenosyl-L-methionine-dependent methyltransferases"/>
    <property type="match status" value="1"/>
</dbReference>
<dbReference type="CDD" id="cd02440">
    <property type="entry name" value="AdoMet_MTases"/>
    <property type="match status" value="1"/>
</dbReference>
<sequence>MSAIVYDYIEEYIRNLIPESKGILKELEEYAKNNKVPIIHKEVGQLLRILIRLHGIKNILEVGTAIGYSSILMADAAGDCKIVTIERDEDMVNKAVDNIRKANMEDKIQVLKGDALEVLKSLEGSFDLIFLDAAKGHYIHFLPECLRLLKKGGLLISDNVLFRGMIATNDLVKRRKITIVKRLRKYLSDISNNPVLETVVLPLGDGVAITLKR</sequence>
<dbReference type="Pfam" id="PF01596">
    <property type="entry name" value="Methyltransf_3"/>
    <property type="match status" value="1"/>
</dbReference>
<feature type="binding site" evidence="4">
    <location>
        <begin position="114"/>
        <end position="115"/>
    </location>
    <ligand>
        <name>S-adenosyl-L-methionine</name>
        <dbReference type="ChEBI" id="CHEBI:59789"/>
    </ligand>
</feature>
<dbReference type="InterPro" id="IPR050362">
    <property type="entry name" value="Cation-dep_OMT"/>
</dbReference>
<keyword evidence="4" id="KW-0479">Metal-binding</keyword>
<dbReference type="PROSITE" id="PS51682">
    <property type="entry name" value="SAM_OMT_I"/>
    <property type="match status" value="1"/>
</dbReference>
<comment type="similarity">
    <text evidence="4">Belongs to the class I-like SAM-binding methyltransferase superfamily. Cation-dependent O-methyltransferase family.</text>
</comment>
<dbReference type="PANTHER" id="PTHR10509">
    <property type="entry name" value="O-METHYLTRANSFERASE-RELATED"/>
    <property type="match status" value="1"/>
</dbReference>
<name>A0A1H5V1W2_9CLOT</name>
<feature type="binding site" evidence="4">
    <location>
        <position position="39"/>
    </location>
    <ligand>
        <name>S-adenosyl-L-methionine</name>
        <dbReference type="ChEBI" id="CHEBI:59789"/>
    </ligand>
</feature>
<keyword evidence="4" id="KW-0819">tRNA processing</keyword>
<dbReference type="RefSeq" id="WP_103896046.1">
    <property type="nucleotide sequence ID" value="NZ_FNUK01000012.1"/>
</dbReference>
<dbReference type="EC" id="2.1.1.-" evidence="4"/>
<comment type="subunit">
    <text evidence="4">Homodimer.</text>
</comment>
<feature type="binding site" evidence="4">
    <location>
        <position position="132"/>
    </location>
    <ligand>
        <name>S-adenosyl-L-methionine</name>
        <dbReference type="ChEBI" id="CHEBI:59789"/>
    </ligand>
</feature>
<dbReference type="GO" id="GO:0008757">
    <property type="term" value="F:S-adenosylmethionine-dependent methyltransferase activity"/>
    <property type="evidence" value="ECO:0007669"/>
    <property type="project" value="TreeGrafter"/>
</dbReference>
<dbReference type="InterPro" id="IPR043675">
    <property type="entry name" value="TrmR_methyltr"/>
</dbReference>
<dbReference type="EMBL" id="FNUK01000012">
    <property type="protein sequence ID" value="SEF81375.1"/>
    <property type="molecule type" value="Genomic_DNA"/>
</dbReference>
<protein>
    <recommendedName>
        <fullName evidence="4">tRNA 5-hydroxyuridine methyltransferase</fullName>
        <ecNumber evidence="4">2.1.1.-</ecNumber>
    </recommendedName>
    <alternativeName>
        <fullName evidence="4">ho5U methyltransferase</fullName>
    </alternativeName>
</protein>
<feature type="binding site" evidence="4">
    <location>
        <position position="159"/>
    </location>
    <ligand>
        <name>Mg(2+)</name>
        <dbReference type="ChEBI" id="CHEBI:18420"/>
    </ligand>
</feature>
<dbReference type="InterPro" id="IPR002935">
    <property type="entry name" value="SAM_O-MeTrfase"/>
</dbReference>
<evidence type="ECO:0000313" key="5">
    <source>
        <dbReference type="EMBL" id="SEF81375.1"/>
    </source>
</evidence>
<dbReference type="GO" id="GO:0030488">
    <property type="term" value="P:tRNA methylation"/>
    <property type="evidence" value="ECO:0007669"/>
    <property type="project" value="UniProtKB-UniRule"/>
</dbReference>
<dbReference type="AlphaFoldDB" id="A0A1H5V1W2"/>
<evidence type="ECO:0000256" key="3">
    <source>
        <dbReference type="ARBA" id="ARBA00022691"/>
    </source>
</evidence>
<dbReference type="GO" id="GO:0000287">
    <property type="term" value="F:magnesium ion binding"/>
    <property type="evidence" value="ECO:0007669"/>
    <property type="project" value="UniProtKB-UniRule"/>
</dbReference>